<accession>A0ABS0YPB0</accession>
<keyword evidence="1" id="KW-0472">Membrane</keyword>
<organism evidence="2 3">
    <name type="scientific">Geomonas propionica</name>
    <dbReference type="NCBI Taxonomy" id="2798582"/>
    <lineage>
        <taxon>Bacteria</taxon>
        <taxon>Pseudomonadati</taxon>
        <taxon>Thermodesulfobacteriota</taxon>
        <taxon>Desulfuromonadia</taxon>
        <taxon>Geobacterales</taxon>
        <taxon>Geobacteraceae</taxon>
        <taxon>Geomonas</taxon>
    </lineage>
</organism>
<evidence type="ECO:0000313" key="2">
    <source>
        <dbReference type="EMBL" id="MBJ6799750.1"/>
    </source>
</evidence>
<gene>
    <name evidence="2" type="ORF">JFN90_06320</name>
</gene>
<evidence type="ECO:0000313" key="3">
    <source>
        <dbReference type="Proteomes" id="UP000641025"/>
    </source>
</evidence>
<keyword evidence="1" id="KW-0812">Transmembrane</keyword>
<comment type="caution">
    <text evidence="2">The sequence shown here is derived from an EMBL/GenBank/DDBJ whole genome shotgun (WGS) entry which is preliminary data.</text>
</comment>
<keyword evidence="1" id="KW-1133">Transmembrane helix</keyword>
<keyword evidence="3" id="KW-1185">Reference proteome</keyword>
<dbReference type="EMBL" id="JAEMHK010000003">
    <property type="protein sequence ID" value="MBJ6799750.1"/>
    <property type="molecule type" value="Genomic_DNA"/>
</dbReference>
<evidence type="ECO:0000256" key="1">
    <source>
        <dbReference type="SAM" id="Phobius"/>
    </source>
</evidence>
<sequence length="82" mass="8759">MTRYTDTRGNHILLCDSCRQDMPAGTPAITIAPGRTADGFVSRDYDKGELILCAACASSLGYLMTMLGIKRAESLTATKEAA</sequence>
<feature type="transmembrane region" description="Helical" evidence="1">
    <location>
        <begin position="49"/>
        <end position="69"/>
    </location>
</feature>
<protein>
    <submittedName>
        <fullName evidence="2">Uncharacterized protein</fullName>
    </submittedName>
</protein>
<proteinExistence type="predicted"/>
<reference evidence="2 3" key="1">
    <citation type="submission" date="2020-12" db="EMBL/GenBank/DDBJ databases">
        <title>Geomonas sp. Red259, isolated from paddy soil.</title>
        <authorList>
            <person name="Xu Z."/>
            <person name="Zhang Z."/>
            <person name="Masuda Y."/>
            <person name="Itoh H."/>
            <person name="Senoo K."/>
        </authorList>
    </citation>
    <scope>NUCLEOTIDE SEQUENCE [LARGE SCALE GENOMIC DNA]</scope>
    <source>
        <strain evidence="2 3">Red259</strain>
    </source>
</reference>
<dbReference type="RefSeq" id="WP_199394252.1">
    <property type="nucleotide sequence ID" value="NZ_JAEMHK010000003.1"/>
</dbReference>
<name>A0ABS0YPB0_9BACT</name>
<dbReference type="Proteomes" id="UP000641025">
    <property type="component" value="Unassembled WGS sequence"/>
</dbReference>